<dbReference type="EMBL" id="PKPP01000605">
    <property type="protein sequence ID" value="PWA90741.1"/>
    <property type="molecule type" value="Genomic_DNA"/>
</dbReference>
<dbReference type="Pfam" id="PF00722">
    <property type="entry name" value="Glyco_hydro_16"/>
    <property type="match status" value="1"/>
</dbReference>
<dbReference type="InterPro" id="IPR013320">
    <property type="entry name" value="ConA-like_dom_sf"/>
</dbReference>
<dbReference type="GO" id="GO:0004553">
    <property type="term" value="F:hydrolase activity, hydrolyzing O-glycosyl compounds"/>
    <property type="evidence" value="ECO:0007669"/>
    <property type="project" value="InterPro"/>
</dbReference>
<evidence type="ECO:0000313" key="6">
    <source>
        <dbReference type="Proteomes" id="UP000245207"/>
    </source>
</evidence>
<reference evidence="5 6" key="1">
    <citation type="journal article" date="2018" name="Mol. Plant">
        <title>The genome of Artemisia annua provides insight into the evolution of Asteraceae family and artemisinin biosynthesis.</title>
        <authorList>
            <person name="Shen Q."/>
            <person name="Zhang L."/>
            <person name="Liao Z."/>
            <person name="Wang S."/>
            <person name="Yan T."/>
            <person name="Shi P."/>
            <person name="Liu M."/>
            <person name="Fu X."/>
            <person name="Pan Q."/>
            <person name="Wang Y."/>
            <person name="Lv Z."/>
            <person name="Lu X."/>
            <person name="Zhang F."/>
            <person name="Jiang W."/>
            <person name="Ma Y."/>
            <person name="Chen M."/>
            <person name="Hao X."/>
            <person name="Li L."/>
            <person name="Tang Y."/>
            <person name="Lv G."/>
            <person name="Zhou Y."/>
            <person name="Sun X."/>
            <person name="Brodelius P.E."/>
            <person name="Rose J.K.C."/>
            <person name="Tang K."/>
        </authorList>
    </citation>
    <scope>NUCLEOTIDE SEQUENCE [LARGE SCALE GENOMIC DNA]</scope>
    <source>
        <strain evidence="6">cv. Huhao1</strain>
        <tissue evidence="5">Leaf</tissue>
    </source>
</reference>
<sequence>MAGSRALFMVVFVLAVAFHSSMVNANFPKSMYFNWGAQHSSILGKGDDLRLFLEKTSGYGIQSKRAFLFGSLEMLIKLVPGNSVRAVTAYYMVLIAVQNSRQRKSFVTHVLLFKVTHLLIFKVTLVFSNLMLVDIAIEDVEEKQMHDTMLENYMGSFLRSLSPLEEQVVVRRMKILLIGVLLDDVLGRERRLPQKMRT</sequence>
<protein>
    <submittedName>
        <fullName evidence="5">Beta-glucanase</fullName>
    </submittedName>
</protein>
<dbReference type="SUPFAM" id="SSF49899">
    <property type="entry name" value="Concanavalin A-like lectins/glucanases"/>
    <property type="match status" value="1"/>
</dbReference>
<keyword evidence="1" id="KW-0378">Hydrolase</keyword>
<dbReference type="Proteomes" id="UP000245207">
    <property type="component" value="Unassembled WGS sequence"/>
</dbReference>
<feature type="domain" description="GH16" evidence="4">
    <location>
        <begin position="30"/>
        <end position="93"/>
    </location>
</feature>
<keyword evidence="2" id="KW-0326">Glycosidase</keyword>
<dbReference type="PANTHER" id="PTHR31062">
    <property type="entry name" value="XYLOGLUCAN ENDOTRANSGLUCOSYLASE/HYDROLASE PROTEIN 8-RELATED"/>
    <property type="match status" value="1"/>
</dbReference>
<evidence type="ECO:0000256" key="1">
    <source>
        <dbReference type="ARBA" id="ARBA00022801"/>
    </source>
</evidence>
<evidence type="ECO:0000259" key="4">
    <source>
        <dbReference type="Pfam" id="PF00722"/>
    </source>
</evidence>
<keyword evidence="6" id="KW-1185">Reference proteome</keyword>
<dbReference type="OrthoDB" id="4781at2759"/>
<dbReference type="GO" id="GO:0005975">
    <property type="term" value="P:carbohydrate metabolic process"/>
    <property type="evidence" value="ECO:0007669"/>
    <property type="project" value="InterPro"/>
</dbReference>
<dbReference type="AlphaFoldDB" id="A0A2U1PY94"/>
<proteinExistence type="predicted"/>
<organism evidence="5 6">
    <name type="scientific">Artemisia annua</name>
    <name type="common">Sweet wormwood</name>
    <dbReference type="NCBI Taxonomy" id="35608"/>
    <lineage>
        <taxon>Eukaryota</taxon>
        <taxon>Viridiplantae</taxon>
        <taxon>Streptophyta</taxon>
        <taxon>Embryophyta</taxon>
        <taxon>Tracheophyta</taxon>
        <taxon>Spermatophyta</taxon>
        <taxon>Magnoliopsida</taxon>
        <taxon>eudicotyledons</taxon>
        <taxon>Gunneridae</taxon>
        <taxon>Pentapetalae</taxon>
        <taxon>asterids</taxon>
        <taxon>campanulids</taxon>
        <taxon>Asterales</taxon>
        <taxon>Asteraceae</taxon>
        <taxon>Asteroideae</taxon>
        <taxon>Anthemideae</taxon>
        <taxon>Artemisiinae</taxon>
        <taxon>Artemisia</taxon>
    </lineage>
</organism>
<dbReference type="Gene3D" id="2.60.120.200">
    <property type="match status" value="1"/>
</dbReference>
<feature type="chain" id="PRO_5015699611" evidence="3">
    <location>
        <begin position="26"/>
        <end position="198"/>
    </location>
</feature>
<dbReference type="InterPro" id="IPR044791">
    <property type="entry name" value="Beta-glucanase/XTH"/>
</dbReference>
<accession>A0A2U1PY94</accession>
<gene>
    <name evidence="5" type="ORF">CTI12_AA097550</name>
</gene>
<feature type="signal peptide" evidence="3">
    <location>
        <begin position="1"/>
        <end position="25"/>
    </location>
</feature>
<name>A0A2U1PY94_ARTAN</name>
<comment type="caution">
    <text evidence="5">The sequence shown here is derived from an EMBL/GenBank/DDBJ whole genome shotgun (WGS) entry which is preliminary data.</text>
</comment>
<evidence type="ECO:0000256" key="2">
    <source>
        <dbReference type="ARBA" id="ARBA00023295"/>
    </source>
</evidence>
<evidence type="ECO:0000313" key="5">
    <source>
        <dbReference type="EMBL" id="PWA90741.1"/>
    </source>
</evidence>
<dbReference type="STRING" id="35608.A0A2U1PY94"/>
<evidence type="ECO:0000256" key="3">
    <source>
        <dbReference type="SAM" id="SignalP"/>
    </source>
</evidence>
<dbReference type="InterPro" id="IPR000757">
    <property type="entry name" value="Beta-glucanase-like"/>
</dbReference>
<keyword evidence="3" id="KW-0732">Signal</keyword>